<sequence>MGDVLQSSQTSSDGSDNDGDVTNIAKANLSLLEVLRKSPVTPSAGNVRELVPTSRIPLPIKLNQHIESSHKHFVGHQSQFQSVAAPLLPGSRPSGVHSANPSLASAPDCLGRASGTLPSNHGAQNSAGTRQGPPSPSANECSTSSDGGDSDDGIPHFNILRSRSMHPALQATCRRHSVGNSTGPRSRDLARPAVNSSVRNPLKELNPFPAPDMSPAAAAAAVGSALATGGFTTRIGCKDGDGKISARAAASLSAAEPDVMVAPDVHEAAAAIVQQNPHAACSGGQAHLHGILSGSQGGQGGSCTSGSCSSDLDGSEEDEGEETVAVPLFNLLRRAPARVQAAAPPPPSGHAGGSTIPPVARAVGTASAGLPVSSGAEAAGSCPGVARLAATMLCASPQEFASRRRCELHHGRGGVAAALPVSPARHMAGGESPPQLQQSRKFGGVCHASHAVSDAATTGAKQLRLTPLATMPAPGADCGVIASAGTALATLPGSATRVPTAGRLRLGRSGGRVPSSPLPVATTPVTAAGAAAVPGTTNSGPGKLTDEMLARAIQTAQRRRRSAPAPLRSLFEEEEEERRQRPGRDCIAQDQNANALPSPREAAAGIGSPRGGGGGSGGSGCLLTNEGAHVDTEDLTAEAPPGQRRRITHRPRPTEELITIRTEANSDVEKDAAVWDLSPVDEPPNDAFLWDDHGAPGQGWEEAQECGWMQGSAMAPGCGQQRWEQEQKQQQQGGGQPLGHQQHQHQQGSSRYSTPAAAAAPPPLPHKSPPPESNRRQRQRGLSPLLPPQQPQSLPQQLQQQRPEATSEQQQLSERQGGLEPPLPLQPQQQQQPTLAGSGRHGQAAGPATKRRATAATKAATGTQNIMSFLLRQQQAGPASAATSPVDVASQKRPRLRLSAPDLGPSAAGALPTAASAVAVAGANTLKPVTIDLVDGDVSQPRRRIIHRSEVRRPTGPAPVIVVLDDDEGTTGAASAEMGGLNEAAGVKDPEAARLEDEDELPATGNAWRVRKHKRRHAVLLLDDEEEEVEEVEEYGGAGAVTAAARTTEPPRSLQGGLHPEAAGTCANNAPHVQPAASVGAMSGGRPHGYSLLRVPRRYEEEGDEDDVIEDCSQDHEEMLGLCSARNDARGNGHGGGGGGGSGFGTAMATGRPAVGRQSLGELVGGAGGGYGSSEAARRLSLPAGGHPLRGLSGHQLPGAAPQAHGGPGGSAAVSMGMALGMGQIIRGNAAELPRLQNGLPLQPSVGAAVGQSVPQHLQHMHQHHQHHHQPPSPPQQQQQQTYQSLQRSSSYQQEQDRQHHQQQQQQAAPWWTLLPDFVPAAALADGFDPRFKQRPEPVFVLYQKQFNGPANSSVAPMHRNTWQHAPPGSGPGPSGNGTAFGGSGGGGGVGSTGGAHGAGPSIGVGTDNEVMDWARYLRSGKSRCGGGACSMRKVAAAGPAGGAAADTDGTSGGGRWYTNNYGVRVSSRRDEWIVCIGKCIGCMGGGVVIGEWVNEGILRQQFHHFGWESSTTVNGYRESMENAGNIAPLLSDRVLTASCTVERMLHELNITSTKFGVVRVVLKSPQRSANAQELGMGALSC</sequence>
<feature type="compositionally biased region" description="Gly residues" evidence="1">
    <location>
        <begin position="1372"/>
        <end position="1403"/>
    </location>
</feature>
<accession>A0ABQ5SFA5</accession>
<feature type="compositionally biased region" description="Basic residues" evidence="1">
    <location>
        <begin position="1259"/>
        <end position="1270"/>
    </location>
</feature>
<keyword evidence="3" id="KW-1185">Reference proteome</keyword>
<protein>
    <submittedName>
        <fullName evidence="2">Uncharacterized protein</fullName>
    </submittedName>
</protein>
<dbReference type="EMBL" id="BSDZ01000080">
    <property type="protein sequence ID" value="GLI68612.1"/>
    <property type="molecule type" value="Genomic_DNA"/>
</dbReference>
<feature type="region of interest" description="Disordered" evidence="1">
    <location>
        <begin position="1043"/>
        <end position="1071"/>
    </location>
</feature>
<feature type="region of interest" description="Disordered" evidence="1">
    <location>
        <begin position="711"/>
        <end position="860"/>
    </location>
</feature>
<feature type="region of interest" description="Disordered" evidence="1">
    <location>
        <begin position="554"/>
        <end position="655"/>
    </location>
</feature>
<proteinExistence type="predicted"/>
<feature type="compositionally biased region" description="Polar residues" evidence="1">
    <location>
        <begin position="116"/>
        <end position="129"/>
    </location>
</feature>
<comment type="caution">
    <text evidence="2">The sequence shown here is derived from an EMBL/GenBank/DDBJ whole genome shotgun (WGS) entry which is preliminary data.</text>
</comment>
<dbReference type="Proteomes" id="UP001165090">
    <property type="component" value="Unassembled WGS sequence"/>
</dbReference>
<feature type="region of interest" description="Disordered" evidence="1">
    <location>
        <begin position="1"/>
        <end position="22"/>
    </location>
</feature>
<evidence type="ECO:0000256" key="1">
    <source>
        <dbReference type="SAM" id="MobiDB-lite"/>
    </source>
</evidence>
<evidence type="ECO:0000313" key="3">
    <source>
        <dbReference type="Proteomes" id="UP001165090"/>
    </source>
</evidence>
<feature type="compositionally biased region" description="Low complexity" evidence="1">
    <location>
        <begin position="1276"/>
        <end position="1294"/>
    </location>
</feature>
<name>A0ABQ5SFA5_9CHLO</name>
<reference evidence="2 3" key="1">
    <citation type="journal article" date="2023" name="IScience">
        <title>Expanded male sex-determining region conserved during the evolution of homothallism in the green alga Volvox.</title>
        <authorList>
            <person name="Yamamoto K."/>
            <person name="Matsuzaki R."/>
            <person name="Mahakham W."/>
            <person name="Heman W."/>
            <person name="Sekimoto H."/>
            <person name="Kawachi M."/>
            <person name="Minakuchi Y."/>
            <person name="Toyoda A."/>
            <person name="Nozaki H."/>
        </authorList>
    </citation>
    <scope>NUCLEOTIDE SEQUENCE [LARGE SCALE GENOMIC DNA]</scope>
    <source>
        <strain evidence="2 3">NIES-4468</strain>
    </source>
</reference>
<feature type="compositionally biased region" description="Polar residues" evidence="1">
    <location>
        <begin position="1"/>
        <end position="14"/>
    </location>
</feature>
<feature type="compositionally biased region" description="Pro residues" evidence="1">
    <location>
        <begin position="760"/>
        <end position="772"/>
    </location>
</feature>
<feature type="compositionally biased region" description="Low complexity" evidence="1">
    <location>
        <begin position="738"/>
        <end position="759"/>
    </location>
</feature>
<feature type="region of interest" description="Disordered" evidence="1">
    <location>
        <begin position="175"/>
        <end position="195"/>
    </location>
</feature>
<feature type="compositionally biased region" description="Low complexity" evidence="1">
    <location>
        <begin position="791"/>
        <end position="803"/>
    </location>
</feature>
<feature type="compositionally biased region" description="Low complexity" evidence="1">
    <location>
        <begin position="844"/>
        <end position="860"/>
    </location>
</feature>
<feature type="compositionally biased region" description="Gly residues" evidence="1">
    <location>
        <begin position="608"/>
        <end position="620"/>
    </location>
</feature>
<organism evidence="2 3">
    <name type="scientific">Volvox africanus</name>
    <dbReference type="NCBI Taxonomy" id="51714"/>
    <lineage>
        <taxon>Eukaryota</taxon>
        <taxon>Viridiplantae</taxon>
        <taxon>Chlorophyta</taxon>
        <taxon>core chlorophytes</taxon>
        <taxon>Chlorophyceae</taxon>
        <taxon>CS clade</taxon>
        <taxon>Chlamydomonadales</taxon>
        <taxon>Volvocaceae</taxon>
        <taxon>Volvox</taxon>
    </lineage>
</organism>
<feature type="region of interest" description="Disordered" evidence="1">
    <location>
        <begin position="1181"/>
        <end position="1211"/>
    </location>
</feature>
<feature type="region of interest" description="Disordered" evidence="1">
    <location>
        <begin position="1258"/>
        <end position="1308"/>
    </location>
</feature>
<feature type="region of interest" description="Disordered" evidence="1">
    <location>
        <begin position="86"/>
        <end position="157"/>
    </location>
</feature>
<feature type="region of interest" description="Disordered" evidence="1">
    <location>
        <begin position="1360"/>
        <end position="1405"/>
    </location>
</feature>
<evidence type="ECO:0000313" key="2">
    <source>
        <dbReference type="EMBL" id="GLI68612.1"/>
    </source>
</evidence>
<gene>
    <name evidence="2" type="ORF">VaNZ11_013085</name>
</gene>
<feature type="compositionally biased region" description="Polar residues" evidence="1">
    <location>
        <begin position="804"/>
        <end position="814"/>
    </location>
</feature>
<feature type="region of interest" description="Disordered" evidence="1">
    <location>
        <begin position="292"/>
        <end position="321"/>
    </location>
</feature>